<protein>
    <recommendedName>
        <fullName evidence="3">Calcyclin-binding protein</fullName>
    </recommendedName>
</protein>
<dbReference type="Gene3D" id="2.60.40.790">
    <property type="match status" value="1"/>
</dbReference>
<evidence type="ECO:0000259" key="13">
    <source>
        <dbReference type="PROSITE" id="PS51203"/>
    </source>
</evidence>
<name>A0A1B6H7D3_9HEMI</name>
<dbReference type="PROSITE" id="PS51203">
    <property type="entry name" value="CS"/>
    <property type="match status" value="1"/>
</dbReference>
<keyword evidence="4" id="KW-0963">Cytoplasm</keyword>
<dbReference type="SUPFAM" id="SSF140106">
    <property type="entry name" value="Calcyclin-binding protein-like"/>
    <property type="match status" value="1"/>
</dbReference>
<dbReference type="PANTHER" id="PTHR13164">
    <property type="entry name" value="CALICYLIN BINDING PROTEIN"/>
    <property type="match status" value="1"/>
</dbReference>
<evidence type="ECO:0000256" key="5">
    <source>
        <dbReference type="ARBA" id="ARBA00022553"/>
    </source>
</evidence>
<dbReference type="SUPFAM" id="SSF49764">
    <property type="entry name" value="HSP20-like chaperones"/>
    <property type="match status" value="1"/>
</dbReference>
<keyword evidence="7" id="KW-0007">Acetylation</keyword>
<dbReference type="InterPro" id="IPR015120">
    <property type="entry name" value="Siah-Interact_N"/>
</dbReference>
<evidence type="ECO:0000256" key="2">
    <source>
        <dbReference type="ARBA" id="ARBA00004496"/>
    </source>
</evidence>
<dbReference type="GO" id="GO:0005634">
    <property type="term" value="C:nucleus"/>
    <property type="evidence" value="ECO:0007669"/>
    <property type="project" value="UniProtKB-SubCell"/>
</dbReference>
<feature type="domain" description="SGS" evidence="12">
    <location>
        <begin position="149"/>
        <end position="225"/>
    </location>
</feature>
<dbReference type="InterPro" id="IPR037201">
    <property type="entry name" value="CacyBP_N"/>
</dbReference>
<sequence length="225" mass="25626">MSSKLEELKSDVEELNKLLSQSTRQKCKDILTLEIRKVQTEISRLQEQIGSSGESIKPTSVVPQQSRCYEVKLNNYAWDQSDKFVKIFVTLKNVHTLPAENVYTVFTENSMELHMNKLDNRNYTLPLKNLLEKIDGSKSSWKVKTDMVVVSLAKEETGKTWSHLTSSEKKAKEPKPTPKLSDNADPSAGLMDLMKQMYEDGDDDMKRSIAKAWTESRNNSGMPSF</sequence>
<evidence type="ECO:0000256" key="1">
    <source>
        <dbReference type="ARBA" id="ARBA00004123"/>
    </source>
</evidence>
<dbReference type="Pfam" id="PF05002">
    <property type="entry name" value="SGS"/>
    <property type="match status" value="1"/>
</dbReference>
<dbReference type="FunFam" id="2.60.40.790:FF:000006">
    <property type="entry name" value="calcyclin-binding protein-like"/>
    <property type="match status" value="1"/>
</dbReference>
<evidence type="ECO:0000256" key="8">
    <source>
        <dbReference type="ARBA" id="ARBA00023242"/>
    </source>
</evidence>
<evidence type="ECO:0000256" key="3">
    <source>
        <dbReference type="ARBA" id="ARBA00015702"/>
    </source>
</evidence>
<evidence type="ECO:0000256" key="6">
    <source>
        <dbReference type="ARBA" id="ARBA00022786"/>
    </source>
</evidence>
<dbReference type="Pfam" id="PF04969">
    <property type="entry name" value="CS"/>
    <property type="match status" value="1"/>
</dbReference>
<accession>A0A1B6H7D3</accession>
<evidence type="ECO:0000256" key="9">
    <source>
        <dbReference type="ARBA" id="ARBA00025145"/>
    </source>
</evidence>
<feature type="compositionally biased region" description="Basic and acidic residues" evidence="11">
    <location>
        <begin position="166"/>
        <end position="176"/>
    </location>
</feature>
<evidence type="ECO:0000313" key="14">
    <source>
        <dbReference type="EMBL" id="JAS70524.1"/>
    </source>
</evidence>
<evidence type="ECO:0000256" key="11">
    <source>
        <dbReference type="SAM" id="MobiDB-lite"/>
    </source>
</evidence>
<dbReference type="GO" id="GO:0031625">
    <property type="term" value="F:ubiquitin protein ligase binding"/>
    <property type="evidence" value="ECO:0007669"/>
    <property type="project" value="InterPro"/>
</dbReference>
<dbReference type="GO" id="GO:0005737">
    <property type="term" value="C:cytoplasm"/>
    <property type="evidence" value="ECO:0007669"/>
    <property type="project" value="UniProtKB-SubCell"/>
</dbReference>
<evidence type="ECO:0000256" key="7">
    <source>
        <dbReference type="ARBA" id="ARBA00022990"/>
    </source>
</evidence>
<dbReference type="InterPro" id="IPR007052">
    <property type="entry name" value="CS_dom"/>
</dbReference>
<comment type="function">
    <text evidence="9">May be involved in calcium-dependent ubiquitination and subsequent proteasomal degradation of target proteins. Probably serves as a molecular bridge in ubiquitin E3 complexes. Participates in the ubiquitin-mediated degradation of beta-catenin (CTNNB1).</text>
</comment>
<keyword evidence="6" id="KW-0833">Ubl conjugation pathway</keyword>
<dbReference type="GO" id="GO:0044548">
    <property type="term" value="F:S100 protein binding"/>
    <property type="evidence" value="ECO:0007669"/>
    <property type="project" value="InterPro"/>
</dbReference>
<evidence type="ECO:0000256" key="10">
    <source>
        <dbReference type="SAM" id="Coils"/>
    </source>
</evidence>
<dbReference type="PANTHER" id="PTHR13164:SF3">
    <property type="entry name" value="CALCYCLIN-BINDING PROTEIN"/>
    <property type="match status" value="1"/>
</dbReference>
<keyword evidence="10" id="KW-0175">Coiled coil</keyword>
<dbReference type="Gene3D" id="4.10.860.10">
    <property type="entry name" value="UVR domain"/>
    <property type="match status" value="1"/>
</dbReference>
<feature type="region of interest" description="Disordered" evidence="11">
    <location>
        <begin position="160"/>
        <end position="192"/>
    </location>
</feature>
<dbReference type="Pfam" id="PF09032">
    <property type="entry name" value="Siah-Interact_N"/>
    <property type="match status" value="1"/>
</dbReference>
<keyword evidence="5" id="KW-0597">Phosphoprotein</keyword>
<dbReference type="InterPro" id="IPR037893">
    <property type="entry name" value="CS_CacyBP"/>
</dbReference>
<dbReference type="InterPro" id="IPR052289">
    <property type="entry name" value="Calcyclin-binding_UBL-bridge"/>
</dbReference>
<evidence type="ECO:0000259" key="12">
    <source>
        <dbReference type="PROSITE" id="PS51048"/>
    </source>
</evidence>
<comment type="subcellular location">
    <subcellularLocation>
        <location evidence="2">Cytoplasm</location>
    </subcellularLocation>
    <subcellularLocation>
        <location evidence="1">Nucleus</location>
    </subcellularLocation>
</comment>
<keyword evidence="8" id="KW-0539">Nucleus</keyword>
<dbReference type="PROSITE" id="PS51048">
    <property type="entry name" value="SGS"/>
    <property type="match status" value="1"/>
</dbReference>
<dbReference type="InterPro" id="IPR008978">
    <property type="entry name" value="HSP20-like_chaperone"/>
</dbReference>
<feature type="domain" description="CS" evidence="13">
    <location>
        <begin position="71"/>
        <end position="165"/>
    </location>
</feature>
<evidence type="ECO:0000256" key="4">
    <source>
        <dbReference type="ARBA" id="ARBA00022490"/>
    </source>
</evidence>
<organism evidence="14">
    <name type="scientific">Homalodisca liturata</name>
    <dbReference type="NCBI Taxonomy" id="320908"/>
    <lineage>
        <taxon>Eukaryota</taxon>
        <taxon>Metazoa</taxon>
        <taxon>Ecdysozoa</taxon>
        <taxon>Arthropoda</taxon>
        <taxon>Hexapoda</taxon>
        <taxon>Insecta</taxon>
        <taxon>Pterygota</taxon>
        <taxon>Neoptera</taxon>
        <taxon>Paraneoptera</taxon>
        <taxon>Hemiptera</taxon>
        <taxon>Auchenorrhyncha</taxon>
        <taxon>Membracoidea</taxon>
        <taxon>Cicadellidae</taxon>
        <taxon>Cicadellinae</taxon>
        <taxon>Proconiini</taxon>
        <taxon>Homalodisca</taxon>
    </lineage>
</organism>
<dbReference type="CDD" id="cd06468">
    <property type="entry name" value="p23_CacyBP"/>
    <property type="match status" value="1"/>
</dbReference>
<dbReference type="GO" id="GO:0015631">
    <property type="term" value="F:tubulin binding"/>
    <property type="evidence" value="ECO:0007669"/>
    <property type="project" value="InterPro"/>
</dbReference>
<dbReference type="EMBL" id="GECU01037182">
    <property type="protein sequence ID" value="JAS70524.1"/>
    <property type="molecule type" value="Transcribed_RNA"/>
</dbReference>
<proteinExistence type="predicted"/>
<gene>
    <name evidence="14" type="ORF">g.8480</name>
</gene>
<reference evidence="14" key="1">
    <citation type="submission" date="2015-11" db="EMBL/GenBank/DDBJ databases">
        <title>De novo transcriptome assembly of four potential Pierce s Disease insect vectors from Arizona vineyards.</title>
        <authorList>
            <person name="Tassone E.E."/>
        </authorList>
    </citation>
    <scope>NUCLEOTIDE SEQUENCE</scope>
</reference>
<feature type="coiled-coil region" evidence="10">
    <location>
        <begin position="5"/>
        <end position="48"/>
    </location>
</feature>
<dbReference type="InterPro" id="IPR007699">
    <property type="entry name" value="SGS_dom"/>
</dbReference>
<dbReference type="AlphaFoldDB" id="A0A1B6H7D3"/>
<dbReference type="GO" id="GO:0007507">
    <property type="term" value="P:heart development"/>
    <property type="evidence" value="ECO:0007669"/>
    <property type="project" value="TreeGrafter"/>
</dbReference>